<dbReference type="Proteomes" id="UP000254519">
    <property type="component" value="Unassembled WGS sequence"/>
</dbReference>
<name>A0A380CD50_SPOPA</name>
<dbReference type="EMBL" id="UGYZ01000002">
    <property type="protein sequence ID" value="SUJ18067.1"/>
    <property type="molecule type" value="Genomic_DNA"/>
</dbReference>
<evidence type="ECO:0000313" key="2">
    <source>
        <dbReference type="EMBL" id="SUJ18067.1"/>
    </source>
</evidence>
<keyword evidence="3" id="KW-1185">Reference proteome</keyword>
<organism evidence="2 3">
    <name type="scientific">Sporosarcina pasteurii</name>
    <name type="common">Bacillus pasteurii</name>
    <dbReference type="NCBI Taxonomy" id="1474"/>
    <lineage>
        <taxon>Bacteria</taxon>
        <taxon>Bacillati</taxon>
        <taxon>Bacillota</taxon>
        <taxon>Bacilli</taxon>
        <taxon>Bacillales</taxon>
        <taxon>Caryophanaceae</taxon>
        <taxon>Sporosarcina</taxon>
    </lineage>
</organism>
<reference evidence="2 3" key="1">
    <citation type="submission" date="2018-06" db="EMBL/GenBank/DDBJ databases">
        <authorList>
            <consortium name="Pathogen Informatics"/>
            <person name="Doyle S."/>
        </authorList>
    </citation>
    <scope>NUCLEOTIDE SEQUENCE [LARGE SCALE GENOMIC DNA]</scope>
    <source>
        <strain evidence="3">ATCC 11859 / DSM 33 / NCIB 8841 / NCTC 4822</strain>
    </source>
</reference>
<dbReference type="AlphaFoldDB" id="A0A380CD50"/>
<keyword evidence="2" id="KW-0413">Isomerase</keyword>
<dbReference type="GO" id="GO:0016853">
    <property type="term" value="F:isomerase activity"/>
    <property type="evidence" value="ECO:0007669"/>
    <property type="project" value="UniProtKB-KW"/>
</dbReference>
<dbReference type="InterPro" id="IPR001853">
    <property type="entry name" value="DSBA-like_thioredoxin_dom"/>
</dbReference>
<protein>
    <submittedName>
        <fullName evidence="2">Protein-disulfide isomerase</fullName>
    </submittedName>
</protein>
<dbReference type="SUPFAM" id="SSF52833">
    <property type="entry name" value="Thioredoxin-like"/>
    <property type="match status" value="1"/>
</dbReference>
<sequence>MKVEVWSDVACPFCYIGKRKFEEALDQFPHKNQVHIVFKSFELDPHAQLYDGKSYFEKLSSKSGMRIGQAKHFSASIALQAENIGLKFNFEELKSTNTFDAHRLIKFGKFHGIETTIIEKLYYAYFTESKDIGDIEILADIAEASGLERSEALEVLRDKTLYANDVRLDESDAKQSGITGVPYYIFNQKHTISGAQPTQAFVRILQKVWEEENAEPNLESISSDSDGAFCTDDSNSCLP</sequence>
<dbReference type="InterPro" id="IPR036249">
    <property type="entry name" value="Thioredoxin-like_sf"/>
</dbReference>
<dbReference type="PANTHER" id="PTHR13887">
    <property type="entry name" value="GLUTATHIONE S-TRANSFERASE KAPPA"/>
    <property type="match status" value="1"/>
</dbReference>
<dbReference type="OrthoDB" id="9799122at2"/>
<proteinExistence type="predicted"/>
<gene>
    <name evidence="2" type="ORF">NCTC4822_02885</name>
</gene>
<dbReference type="Pfam" id="PF01323">
    <property type="entry name" value="DSBA"/>
    <property type="match status" value="1"/>
</dbReference>
<evidence type="ECO:0000313" key="3">
    <source>
        <dbReference type="Proteomes" id="UP000254519"/>
    </source>
</evidence>
<dbReference type="GO" id="GO:0016491">
    <property type="term" value="F:oxidoreductase activity"/>
    <property type="evidence" value="ECO:0007669"/>
    <property type="project" value="InterPro"/>
</dbReference>
<dbReference type="PANTHER" id="PTHR13887:SF41">
    <property type="entry name" value="THIOREDOXIN SUPERFAMILY PROTEIN"/>
    <property type="match status" value="1"/>
</dbReference>
<dbReference type="CDD" id="cd03024">
    <property type="entry name" value="DsbA_FrnE"/>
    <property type="match status" value="1"/>
</dbReference>
<accession>A0A380CD50</accession>
<evidence type="ECO:0000259" key="1">
    <source>
        <dbReference type="Pfam" id="PF01323"/>
    </source>
</evidence>
<dbReference type="RefSeq" id="WP_115363223.1">
    <property type="nucleotide sequence ID" value="NZ_CP038012.1"/>
</dbReference>
<feature type="domain" description="DSBA-like thioredoxin" evidence="1">
    <location>
        <begin position="3"/>
        <end position="205"/>
    </location>
</feature>
<dbReference type="Gene3D" id="3.40.30.10">
    <property type="entry name" value="Glutaredoxin"/>
    <property type="match status" value="1"/>
</dbReference>